<evidence type="ECO:0000313" key="6">
    <source>
        <dbReference type="EMBL" id="TQM02877.1"/>
    </source>
</evidence>
<dbReference type="GO" id="GO:0003723">
    <property type="term" value="F:RNA binding"/>
    <property type="evidence" value="ECO:0007669"/>
    <property type="project" value="InterPro"/>
</dbReference>
<dbReference type="EMBL" id="VFPA01000006">
    <property type="protein sequence ID" value="TQM02877.1"/>
    <property type="molecule type" value="Genomic_DNA"/>
</dbReference>
<evidence type="ECO:0000256" key="4">
    <source>
        <dbReference type="ARBA" id="ARBA00023163"/>
    </source>
</evidence>
<reference evidence="6 7" key="1">
    <citation type="submission" date="2019-06" db="EMBL/GenBank/DDBJ databases">
        <title>Sequencing the genomes of 1000 actinobacteria strains.</title>
        <authorList>
            <person name="Klenk H.-P."/>
        </authorList>
    </citation>
    <scope>NUCLEOTIDE SEQUENCE [LARGE SCALE GENOMIC DNA]</scope>
    <source>
        <strain evidence="6 7">DSM 45301</strain>
    </source>
</reference>
<dbReference type="SMART" id="SM00065">
    <property type="entry name" value="GAF"/>
    <property type="match status" value="1"/>
</dbReference>
<keyword evidence="1" id="KW-0808">Transferase</keyword>
<dbReference type="Gene3D" id="3.30.450.40">
    <property type="match status" value="1"/>
</dbReference>
<dbReference type="SUPFAM" id="SSF55781">
    <property type="entry name" value="GAF domain-like"/>
    <property type="match status" value="1"/>
</dbReference>
<dbReference type="InterPro" id="IPR012074">
    <property type="entry name" value="GAF_ANTAR"/>
</dbReference>
<organism evidence="6 7">
    <name type="scientific">Pseudonocardia kunmingensis</name>
    <dbReference type="NCBI Taxonomy" id="630975"/>
    <lineage>
        <taxon>Bacteria</taxon>
        <taxon>Bacillati</taxon>
        <taxon>Actinomycetota</taxon>
        <taxon>Actinomycetes</taxon>
        <taxon>Pseudonocardiales</taxon>
        <taxon>Pseudonocardiaceae</taxon>
        <taxon>Pseudonocardia</taxon>
    </lineage>
</organism>
<keyword evidence="4" id="KW-0804">Transcription</keyword>
<keyword evidence="3" id="KW-0805">Transcription regulation</keyword>
<keyword evidence="2" id="KW-0418">Kinase</keyword>
<evidence type="ECO:0000313" key="7">
    <source>
        <dbReference type="Proteomes" id="UP000315677"/>
    </source>
</evidence>
<name>A0A543D0M4_9PSEU</name>
<dbReference type="Pfam" id="PF13185">
    <property type="entry name" value="GAF_2"/>
    <property type="match status" value="1"/>
</dbReference>
<dbReference type="InterPro" id="IPR011006">
    <property type="entry name" value="CheY-like_superfamily"/>
</dbReference>
<dbReference type="InterPro" id="IPR036388">
    <property type="entry name" value="WH-like_DNA-bd_sf"/>
</dbReference>
<dbReference type="InterPro" id="IPR029016">
    <property type="entry name" value="GAF-like_dom_sf"/>
</dbReference>
<dbReference type="OrthoDB" id="3683444at2"/>
<proteinExistence type="predicted"/>
<dbReference type="InterPro" id="IPR005561">
    <property type="entry name" value="ANTAR"/>
</dbReference>
<dbReference type="AlphaFoldDB" id="A0A543D0M4"/>
<dbReference type="PIRSF" id="PIRSF036625">
    <property type="entry name" value="GAF_ANTAR"/>
    <property type="match status" value="1"/>
</dbReference>
<gene>
    <name evidence="6" type="ORF">FB558_7520</name>
</gene>
<evidence type="ECO:0000256" key="3">
    <source>
        <dbReference type="ARBA" id="ARBA00023015"/>
    </source>
</evidence>
<sequence>MRSDEVAGALVEFADTLVADFDIVEFLQRLTDRCVELLHVDAAGLVLGDRRGALQLVAATCDDARLLETFQLHLDEGPCVESYRNGREVGAADLALAGRRWPRLAPALRQLGFSAVHALPMRRRAEVIGALNLFHREPREMDAAAAAVARAFTDVATIGLLQQRARREKELLVEQLESALSSRVLIEQAKGMLAERLDLDTEAAFALLRRHARSRNRRLTDLAVDVIEGRVEVSHHVS</sequence>
<comment type="caution">
    <text evidence="6">The sequence shown here is derived from an EMBL/GenBank/DDBJ whole genome shotgun (WGS) entry which is preliminary data.</text>
</comment>
<dbReference type="Pfam" id="PF03861">
    <property type="entry name" value="ANTAR"/>
    <property type="match status" value="1"/>
</dbReference>
<dbReference type="GO" id="GO:0016301">
    <property type="term" value="F:kinase activity"/>
    <property type="evidence" value="ECO:0007669"/>
    <property type="project" value="UniProtKB-KW"/>
</dbReference>
<dbReference type="Proteomes" id="UP000315677">
    <property type="component" value="Unassembled WGS sequence"/>
</dbReference>
<protein>
    <submittedName>
        <fullName evidence="6">GAF domain-containing protein</fullName>
    </submittedName>
</protein>
<evidence type="ECO:0000256" key="1">
    <source>
        <dbReference type="ARBA" id="ARBA00022679"/>
    </source>
</evidence>
<keyword evidence="7" id="KW-1185">Reference proteome</keyword>
<dbReference type="SMART" id="SM01012">
    <property type="entry name" value="ANTAR"/>
    <property type="match status" value="1"/>
</dbReference>
<dbReference type="PROSITE" id="PS50921">
    <property type="entry name" value="ANTAR"/>
    <property type="match status" value="1"/>
</dbReference>
<evidence type="ECO:0000256" key="2">
    <source>
        <dbReference type="ARBA" id="ARBA00022777"/>
    </source>
</evidence>
<dbReference type="InterPro" id="IPR003018">
    <property type="entry name" value="GAF"/>
</dbReference>
<dbReference type="RefSeq" id="WP_142062396.1">
    <property type="nucleotide sequence ID" value="NZ_VFPA01000006.1"/>
</dbReference>
<feature type="domain" description="ANTAR" evidence="5">
    <location>
        <begin position="166"/>
        <end position="227"/>
    </location>
</feature>
<dbReference type="SUPFAM" id="SSF52172">
    <property type="entry name" value="CheY-like"/>
    <property type="match status" value="1"/>
</dbReference>
<dbReference type="Gene3D" id="1.10.10.10">
    <property type="entry name" value="Winged helix-like DNA-binding domain superfamily/Winged helix DNA-binding domain"/>
    <property type="match status" value="1"/>
</dbReference>
<evidence type="ECO:0000259" key="5">
    <source>
        <dbReference type="PROSITE" id="PS50921"/>
    </source>
</evidence>
<accession>A0A543D0M4</accession>